<gene>
    <name evidence="2" type="ORF">g.29874</name>
</gene>
<organism evidence="2">
    <name type="scientific">Graphocephala atropunctata</name>
    <dbReference type="NCBI Taxonomy" id="36148"/>
    <lineage>
        <taxon>Eukaryota</taxon>
        <taxon>Metazoa</taxon>
        <taxon>Ecdysozoa</taxon>
        <taxon>Arthropoda</taxon>
        <taxon>Hexapoda</taxon>
        <taxon>Insecta</taxon>
        <taxon>Pterygota</taxon>
        <taxon>Neoptera</taxon>
        <taxon>Paraneoptera</taxon>
        <taxon>Hemiptera</taxon>
        <taxon>Auchenorrhyncha</taxon>
        <taxon>Membracoidea</taxon>
        <taxon>Cicadellidae</taxon>
        <taxon>Cicadellinae</taxon>
        <taxon>Cicadellini</taxon>
        <taxon>Graphocephala</taxon>
    </lineage>
</organism>
<feature type="compositionally biased region" description="Basic and acidic residues" evidence="1">
    <location>
        <begin position="345"/>
        <end position="355"/>
    </location>
</feature>
<feature type="compositionally biased region" description="Basic and acidic residues" evidence="1">
    <location>
        <begin position="1"/>
        <end position="11"/>
    </location>
</feature>
<accession>A0A1B6LW94</accession>
<feature type="compositionally biased region" description="Low complexity" evidence="1">
    <location>
        <begin position="294"/>
        <end position="307"/>
    </location>
</feature>
<feature type="region of interest" description="Disordered" evidence="1">
    <location>
        <begin position="1"/>
        <end position="68"/>
    </location>
</feature>
<proteinExistence type="predicted"/>
<name>A0A1B6LW94_9HEMI</name>
<evidence type="ECO:0000313" key="2">
    <source>
        <dbReference type="EMBL" id="JAT27956.1"/>
    </source>
</evidence>
<protein>
    <submittedName>
        <fullName evidence="2">Uncharacterized protein</fullName>
    </submittedName>
</protein>
<feature type="region of interest" description="Disordered" evidence="1">
    <location>
        <begin position="286"/>
        <end position="355"/>
    </location>
</feature>
<reference evidence="2" key="1">
    <citation type="submission" date="2015-11" db="EMBL/GenBank/DDBJ databases">
        <title>De novo transcriptome assembly of four potential Pierce s Disease insect vectors from Arizona vineyards.</title>
        <authorList>
            <person name="Tassone E.E."/>
        </authorList>
    </citation>
    <scope>NUCLEOTIDE SEQUENCE</scope>
</reference>
<feature type="non-terminal residue" evidence="2">
    <location>
        <position position="465"/>
    </location>
</feature>
<dbReference type="AlphaFoldDB" id="A0A1B6LW94"/>
<feature type="compositionally biased region" description="Basic and acidic residues" evidence="1">
    <location>
        <begin position="56"/>
        <end position="66"/>
    </location>
</feature>
<sequence>MEKSTHYDKTEMTTVSEQDLVPGKERKRSKSEDSRGSSISSELGSESHKGARRKSKESAITEERSVSQRISKAIEEEDAFLDYIKALPAMSNEKVEAYKKSQLPVYKRSTSEVAGGIEHLDNLYRLMEHLGQLRVQNVKLQERVKYLENIAQDDVAVSLKVEQDAEVDESKLHSRSKRSTKCKSSHYGIRQTFMKSTRERSRSVGVEEIMKSTAQYRLAGTPEFETRGSGGVKAKVSKWTKVKEAFRWEKASNGVLPEAKSQDSGLGVGDDVRYLRVPQALSENSSFSVSPADSVLSGQSLSQPGSSKDCLGMPHISSSASTSDEDIEGSNFAVDAGMPTSSFRRGCEDTRRSKSLDGETQLISCDLLDSHELGKEQKATLTSHKGIKTPWGKMKDIIQTRTGSIKKKKGADSDIEEDSKSGILSEDINLEDEPYELEPHSIGQTTECDECELGRKVNDKSLKRR</sequence>
<evidence type="ECO:0000256" key="1">
    <source>
        <dbReference type="SAM" id="MobiDB-lite"/>
    </source>
</evidence>
<feature type="region of interest" description="Disordered" evidence="1">
    <location>
        <begin position="403"/>
        <end position="445"/>
    </location>
</feature>
<dbReference type="EMBL" id="GEBQ01012021">
    <property type="protein sequence ID" value="JAT27956.1"/>
    <property type="molecule type" value="Transcribed_RNA"/>
</dbReference>